<name>A0A0A2M9K9_9FLAO</name>
<gene>
    <name evidence="5" type="ORF">Q765_18370</name>
</gene>
<dbReference type="eggNOG" id="COG2226">
    <property type="taxonomic scope" value="Bacteria"/>
</dbReference>
<proteinExistence type="inferred from homology"/>
<dbReference type="InterPro" id="IPR051052">
    <property type="entry name" value="Diverse_substrate_MTase"/>
</dbReference>
<dbReference type="CDD" id="cd02440">
    <property type="entry name" value="AdoMet_MTases"/>
    <property type="match status" value="1"/>
</dbReference>
<dbReference type="SUPFAM" id="SSF53335">
    <property type="entry name" value="S-adenosyl-L-methionine-dependent methyltransferases"/>
    <property type="match status" value="1"/>
</dbReference>
<accession>A0A0A2M9K9</accession>
<dbReference type="InterPro" id="IPR029063">
    <property type="entry name" value="SAM-dependent_MTases_sf"/>
</dbReference>
<dbReference type="RefSeq" id="WP_020212881.1">
    <property type="nucleotide sequence ID" value="NZ_JRLX01000029.1"/>
</dbReference>
<dbReference type="EMBL" id="JRLX01000029">
    <property type="protein sequence ID" value="KGO84980.1"/>
    <property type="molecule type" value="Genomic_DNA"/>
</dbReference>
<evidence type="ECO:0000256" key="1">
    <source>
        <dbReference type="ARBA" id="ARBA00008361"/>
    </source>
</evidence>
<dbReference type="OrthoDB" id="9797252at2"/>
<reference evidence="5 6" key="1">
    <citation type="submission" date="2013-09" db="EMBL/GenBank/DDBJ databases">
        <authorList>
            <person name="Zeng Z."/>
            <person name="Chen C."/>
        </authorList>
    </citation>
    <scope>NUCLEOTIDE SEQUENCE [LARGE SCALE GENOMIC DNA]</scope>
    <source>
        <strain evidence="5 6">WB 3.3-2</strain>
    </source>
</reference>
<dbReference type="GO" id="GO:0032259">
    <property type="term" value="P:methylation"/>
    <property type="evidence" value="ECO:0007669"/>
    <property type="project" value="UniProtKB-KW"/>
</dbReference>
<feature type="domain" description="Methyltransferase type 11" evidence="4">
    <location>
        <begin position="38"/>
        <end position="127"/>
    </location>
</feature>
<dbReference type="Pfam" id="PF08241">
    <property type="entry name" value="Methyltransf_11"/>
    <property type="match status" value="1"/>
</dbReference>
<comment type="caution">
    <text evidence="5">The sequence shown here is derived from an EMBL/GenBank/DDBJ whole genome shotgun (WGS) entry which is preliminary data.</text>
</comment>
<dbReference type="AlphaFoldDB" id="A0A0A2M9K9"/>
<keyword evidence="3 5" id="KW-0808">Transferase</keyword>
<dbReference type="PANTHER" id="PTHR44942:SF4">
    <property type="entry name" value="METHYLTRANSFERASE TYPE 11 DOMAIN-CONTAINING PROTEIN"/>
    <property type="match status" value="1"/>
</dbReference>
<dbReference type="Proteomes" id="UP000030152">
    <property type="component" value="Unassembled WGS sequence"/>
</dbReference>
<organism evidence="5 6">
    <name type="scientific">Flavobacterium rivuli WB 3.3-2 = DSM 21788</name>
    <dbReference type="NCBI Taxonomy" id="1121895"/>
    <lineage>
        <taxon>Bacteria</taxon>
        <taxon>Pseudomonadati</taxon>
        <taxon>Bacteroidota</taxon>
        <taxon>Flavobacteriia</taxon>
        <taxon>Flavobacteriales</taxon>
        <taxon>Flavobacteriaceae</taxon>
        <taxon>Flavobacterium</taxon>
    </lineage>
</organism>
<dbReference type="STRING" id="1121895.GCA_000378485_01727"/>
<evidence type="ECO:0000259" key="4">
    <source>
        <dbReference type="Pfam" id="PF08241"/>
    </source>
</evidence>
<dbReference type="PANTHER" id="PTHR44942">
    <property type="entry name" value="METHYLTRANSF_11 DOMAIN-CONTAINING PROTEIN"/>
    <property type="match status" value="1"/>
</dbReference>
<dbReference type="InterPro" id="IPR013216">
    <property type="entry name" value="Methyltransf_11"/>
</dbReference>
<dbReference type="GO" id="GO:0008757">
    <property type="term" value="F:S-adenosylmethionine-dependent methyltransferase activity"/>
    <property type="evidence" value="ECO:0007669"/>
    <property type="project" value="InterPro"/>
</dbReference>
<evidence type="ECO:0000256" key="2">
    <source>
        <dbReference type="ARBA" id="ARBA00022603"/>
    </source>
</evidence>
<comment type="similarity">
    <text evidence="1">Belongs to the methyltransferase superfamily.</text>
</comment>
<keyword evidence="6" id="KW-1185">Reference proteome</keyword>
<evidence type="ECO:0000313" key="6">
    <source>
        <dbReference type="Proteomes" id="UP000030152"/>
    </source>
</evidence>
<dbReference type="Gene3D" id="3.40.50.150">
    <property type="entry name" value="Vaccinia Virus protein VP39"/>
    <property type="match status" value="1"/>
</dbReference>
<sequence>MKDNFSTQAKAYAQYRPYYPPEMISYIVSLVPHKDTALDVATGNGQVAAALAPYFKEVYGTDISAKQLQNAIPAPNLIYKEGSAEDTGFNNEQFNLVTVAQAIHWFKFDAFYAEVKRILKPDGIFVVMGYGLFSTNPETDVIINHFYKDIIGSYWDPERSYIDENYTTIPFPFKEIEAKKFTNRFTWTFEQLIGYLETWSAVQHYIKQKGTNPVDLICGELQSCWEKSDKQVTFPLLLRIGKM</sequence>
<evidence type="ECO:0000256" key="3">
    <source>
        <dbReference type="ARBA" id="ARBA00022679"/>
    </source>
</evidence>
<protein>
    <submittedName>
        <fullName evidence="5">SAM-dependent methyltransferase</fullName>
    </submittedName>
</protein>
<keyword evidence="2 5" id="KW-0489">Methyltransferase</keyword>
<evidence type="ECO:0000313" key="5">
    <source>
        <dbReference type="EMBL" id="KGO84980.1"/>
    </source>
</evidence>